<proteinExistence type="inferred from homology"/>
<dbReference type="InterPro" id="IPR010072">
    <property type="entry name" value="DltA"/>
</dbReference>
<evidence type="ECO:0000256" key="6">
    <source>
        <dbReference type="ARBA" id="ARBA00061336"/>
    </source>
</evidence>
<dbReference type="PANTHER" id="PTHR45398">
    <property type="match status" value="1"/>
</dbReference>
<evidence type="ECO:0000256" key="2">
    <source>
        <dbReference type="ARBA" id="ARBA00022598"/>
    </source>
</evidence>
<comment type="caution">
    <text evidence="7">Lacks conserved residue(s) required for the propagation of feature annotation.</text>
</comment>
<dbReference type="InterPro" id="IPR044507">
    <property type="entry name" value="DltA-like"/>
</dbReference>
<evidence type="ECO:0000313" key="11">
    <source>
        <dbReference type="Proteomes" id="UP000030588"/>
    </source>
</evidence>
<evidence type="ECO:0000256" key="3">
    <source>
        <dbReference type="ARBA" id="ARBA00022741"/>
    </source>
</evidence>
<evidence type="ECO:0000256" key="1">
    <source>
        <dbReference type="ARBA" id="ARBA00022490"/>
    </source>
</evidence>
<feature type="domain" description="AMP-binding enzyme C-terminal" evidence="9">
    <location>
        <begin position="415"/>
        <end position="494"/>
    </location>
</feature>
<dbReference type="Gene3D" id="3.30.300.30">
    <property type="match status" value="1"/>
</dbReference>
<evidence type="ECO:0000256" key="5">
    <source>
        <dbReference type="ARBA" id="ARBA00054605"/>
    </source>
</evidence>
<feature type="binding site" evidence="7">
    <location>
        <begin position="154"/>
        <end position="155"/>
    </location>
    <ligand>
        <name>ATP</name>
        <dbReference type="ChEBI" id="CHEBI:30616"/>
    </ligand>
</feature>
<evidence type="ECO:0000256" key="4">
    <source>
        <dbReference type="ARBA" id="ARBA00022840"/>
    </source>
</evidence>
<feature type="binding site" evidence="7">
    <location>
        <begin position="396"/>
        <end position="399"/>
    </location>
    <ligand>
        <name>ATP</name>
        <dbReference type="ChEBI" id="CHEBI:30616"/>
    </ligand>
</feature>
<dbReference type="NCBIfam" id="NF003417">
    <property type="entry name" value="PRK04813.1"/>
    <property type="match status" value="1"/>
</dbReference>
<protein>
    <recommendedName>
        <fullName evidence="7">D-alanine--D-alanyl carrier protein ligase</fullName>
        <shortName evidence="7">DCL</shortName>
        <ecNumber evidence="7">6.2.1.54</ecNumber>
    </recommendedName>
    <alternativeName>
        <fullName evidence="7">D-alanine--poly(phosphoribitol) ligase subunit 1</fullName>
    </alternativeName>
    <alternativeName>
        <fullName evidence="7">D-alanine-activating enzyme</fullName>
        <shortName evidence="7">DAE</shortName>
    </alternativeName>
</protein>
<dbReference type="PROSITE" id="PS00455">
    <property type="entry name" value="AMP_BINDING"/>
    <property type="match status" value="1"/>
</dbReference>
<dbReference type="InterPro" id="IPR042099">
    <property type="entry name" value="ANL_N_sf"/>
</dbReference>
<dbReference type="SUPFAM" id="SSF56801">
    <property type="entry name" value="Acetyl-CoA synthetase-like"/>
    <property type="match status" value="1"/>
</dbReference>
<dbReference type="InterPro" id="IPR045851">
    <property type="entry name" value="AMP-bd_C_sf"/>
</dbReference>
<dbReference type="HAMAP" id="MF_00593">
    <property type="entry name" value="DltA"/>
    <property type="match status" value="1"/>
</dbReference>
<keyword evidence="4 7" id="KW-0067">ATP-binding</keyword>
<evidence type="ECO:0000259" key="8">
    <source>
        <dbReference type="Pfam" id="PF00501"/>
    </source>
</evidence>
<comment type="subcellular location">
    <subcellularLocation>
        <location evidence="7">Cytoplasm</location>
    </subcellularLocation>
</comment>
<dbReference type="EMBL" id="JRUN01000061">
    <property type="protein sequence ID" value="KHD84416.1"/>
    <property type="molecule type" value="Genomic_DNA"/>
</dbReference>
<dbReference type="GO" id="GO:0070395">
    <property type="term" value="P:lipoteichoic acid biosynthetic process"/>
    <property type="evidence" value="ECO:0007669"/>
    <property type="project" value="UniProtKB-UniRule"/>
</dbReference>
<dbReference type="PANTHER" id="PTHR45398:SF1">
    <property type="entry name" value="ENZYME, PUTATIVE (JCVI)-RELATED"/>
    <property type="match status" value="1"/>
</dbReference>
<comment type="catalytic activity">
    <reaction evidence="7">
        <text>holo-[D-alanyl-carrier protein] + D-alanine + ATP = D-alanyl-[D-alanyl-carrier protein] + AMP + diphosphate</text>
        <dbReference type="Rhea" id="RHEA:55132"/>
        <dbReference type="Rhea" id="RHEA-COMP:14102"/>
        <dbReference type="Rhea" id="RHEA-COMP:14103"/>
        <dbReference type="ChEBI" id="CHEBI:30616"/>
        <dbReference type="ChEBI" id="CHEBI:33019"/>
        <dbReference type="ChEBI" id="CHEBI:57416"/>
        <dbReference type="ChEBI" id="CHEBI:64479"/>
        <dbReference type="ChEBI" id="CHEBI:138620"/>
        <dbReference type="ChEBI" id="CHEBI:456215"/>
        <dbReference type="EC" id="6.2.1.54"/>
    </reaction>
</comment>
<dbReference type="NCBIfam" id="TIGR01734">
    <property type="entry name" value="D-ala-DACP-lig"/>
    <property type="match status" value="1"/>
</dbReference>
<dbReference type="Pfam" id="PF00501">
    <property type="entry name" value="AMP-binding"/>
    <property type="match status" value="1"/>
</dbReference>
<keyword evidence="2 7" id="KW-0436">Ligase</keyword>
<dbReference type="Proteomes" id="UP000030588">
    <property type="component" value="Unassembled WGS sequence"/>
</dbReference>
<comment type="caution">
    <text evidence="10">The sequence shown here is derived from an EMBL/GenBank/DDBJ whole genome shotgun (WGS) entry which is preliminary data.</text>
</comment>
<dbReference type="FunFam" id="3.30.300.30:FF:000012">
    <property type="entry name" value="D-alanine--D-alanyl carrier protein ligase"/>
    <property type="match status" value="1"/>
</dbReference>
<dbReference type="Pfam" id="PF13193">
    <property type="entry name" value="AMP-binding_C"/>
    <property type="match status" value="1"/>
</dbReference>
<feature type="binding site" evidence="7">
    <location>
        <position position="494"/>
    </location>
    <ligand>
        <name>D-alanine</name>
        <dbReference type="ChEBI" id="CHEBI:57416"/>
    </ligand>
</feature>
<feature type="domain" description="AMP-dependent synthetase/ligase" evidence="8">
    <location>
        <begin position="11"/>
        <end position="362"/>
    </location>
</feature>
<feature type="binding site" evidence="7">
    <location>
        <position position="303"/>
    </location>
    <ligand>
        <name>D-alanine</name>
        <dbReference type="ChEBI" id="CHEBI:57416"/>
    </ligand>
</feature>
<dbReference type="InterPro" id="IPR020845">
    <property type="entry name" value="AMP-binding_CS"/>
</dbReference>
<dbReference type="CDD" id="cd05945">
    <property type="entry name" value="DltA"/>
    <property type="match status" value="1"/>
</dbReference>
<dbReference type="RefSeq" id="WP_035355826.1">
    <property type="nucleotide sequence ID" value="NZ_JRUN01000061.1"/>
</dbReference>
<keyword evidence="1 7" id="KW-0963">Cytoplasm</keyword>
<gene>
    <name evidence="7" type="primary">dltA</name>
    <name evidence="10" type="ORF">NG54_15600</name>
</gene>
<evidence type="ECO:0000313" key="10">
    <source>
        <dbReference type="EMBL" id="KHD84416.1"/>
    </source>
</evidence>
<name>A0A0A6VA20_9BACI</name>
<dbReference type="UniPathway" id="UPA00556"/>
<dbReference type="GO" id="GO:0005737">
    <property type="term" value="C:cytoplasm"/>
    <property type="evidence" value="ECO:0007669"/>
    <property type="project" value="UniProtKB-SubCell"/>
</dbReference>
<keyword evidence="3 7" id="KW-0547">Nucleotide-binding</keyword>
<dbReference type="NCBIfam" id="TIGR01733">
    <property type="entry name" value="AA-adenyl-dom"/>
    <property type="match status" value="1"/>
</dbReference>
<feature type="binding site" evidence="7">
    <location>
        <position position="385"/>
    </location>
    <ligand>
        <name>ATP</name>
        <dbReference type="ChEBI" id="CHEBI:30616"/>
    </ligand>
</feature>
<reference evidence="10 11" key="1">
    <citation type="submission" date="2014-10" db="EMBL/GenBank/DDBJ databases">
        <title>Draft genome of phytase producing Bacillus ginsengihumi strain M2.11.</title>
        <authorList>
            <person name="Toymentseva A."/>
            <person name="Boulygina E.A."/>
            <person name="Kazakov S.V."/>
            <person name="Kayumov I."/>
            <person name="Suleimanova A.D."/>
            <person name="Mardanova A.M."/>
            <person name="Maria S.N."/>
            <person name="Sergey M.Y."/>
            <person name="Sharipova M.R."/>
        </authorList>
    </citation>
    <scope>NUCLEOTIDE SEQUENCE [LARGE SCALE GENOMIC DNA]</scope>
    <source>
        <strain evidence="10 11">M2.11</strain>
    </source>
</reference>
<dbReference type="InterPro" id="IPR025110">
    <property type="entry name" value="AMP-bd_C"/>
</dbReference>
<feature type="binding site" evidence="7">
    <location>
        <position position="199"/>
    </location>
    <ligand>
        <name>D-alanine</name>
        <dbReference type="ChEBI" id="CHEBI:57416"/>
    </ligand>
</feature>
<accession>A0A0A6VA20</accession>
<dbReference type="STRING" id="363870.NG54_15600"/>
<dbReference type="Gene3D" id="3.40.50.12780">
    <property type="entry name" value="N-terminal domain of ligase-like"/>
    <property type="match status" value="1"/>
</dbReference>
<organism evidence="10 11">
    <name type="scientific">Heyndrickxia ginsengihumi</name>
    <dbReference type="NCBI Taxonomy" id="363870"/>
    <lineage>
        <taxon>Bacteria</taxon>
        <taxon>Bacillati</taxon>
        <taxon>Bacillota</taxon>
        <taxon>Bacilli</taxon>
        <taxon>Bacillales</taxon>
        <taxon>Bacillaceae</taxon>
        <taxon>Heyndrickxia</taxon>
    </lineage>
</organism>
<dbReference type="EC" id="6.2.1.54" evidence="7"/>
<comment type="pathway">
    <text evidence="7">Cell wall biogenesis; lipoteichoic acid biosynthesis.</text>
</comment>
<dbReference type="InterPro" id="IPR000873">
    <property type="entry name" value="AMP-dep_synth/lig_dom"/>
</dbReference>
<evidence type="ECO:0000259" key="9">
    <source>
        <dbReference type="Pfam" id="PF13193"/>
    </source>
</evidence>
<dbReference type="GO" id="GO:0005524">
    <property type="term" value="F:ATP binding"/>
    <property type="evidence" value="ECO:0007669"/>
    <property type="project" value="UniProtKB-KW"/>
</dbReference>
<comment type="similarity">
    <text evidence="6 7">Belongs to the ATP-dependent AMP-binding enzyme family. DltA subfamily.</text>
</comment>
<feature type="binding site" evidence="7">
    <location>
        <position position="494"/>
    </location>
    <ligand>
        <name>ATP</name>
        <dbReference type="ChEBI" id="CHEBI:30616"/>
    </ligand>
</feature>
<sequence length="506" mass="57341">MRLLTNIRQIALDHPERIAYRDRSRTLTYAALWQSANQLASYLIKNCKQSKSPIIVYGHMESDMIISFLGSVLAGHPYIPVDSSIPLDRIKSIIDSSNAEYVLAIEQLDEQGFSQYPITFIRNEELQQIINESIGQVPETLWVSNEDCFYILYTSGSTGKPKGVQITANNLQSFIDWILADLPLRQQMIFMNQAPFSFDLSVMDLYPALYTGGRIFPISKDLIAKPTNLFKELQHSGIQVWTSTPSFAQMCLMEPTFTNKLLPALEVFLFCGEVLTPETARHLHERFPKAKIVNLYGPTEATVAVTMVEITKDMYNNEGMLPIGDCKQNANIFIADKNGHPLPDGEKGEITIVGPSVSKGYLGEQTLTKKAFFIKDGVRAYRTGDVGFRKDGYLYYQGRLDFQVKVHGYRMELEEIEHHLSKSPYIKACVVVPVKHNGEIHYLNAVIVPAKHSFEKEYQLTSAIKKDLMQVLPSYMIPRKFSYYQQLPITANGKIDRKALSIEGLR</sequence>
<dbReference type="InterPro" id="IPR010071">
    <property type="entry name" value="AA_adenyl_dom"/>
</dbReference>
<comment type="function">
    <text evidence="5 7">Catalyzes the first step in the D-alanylation of lipoteichoic acid (LTA), the activation of D-alanine and its transfer onto the D-alanyl carrier protein (Dcp) DltC. In an ATP-dependent two-step reaction, forms a high energy D-alanyl-AMP intermediate, followed by transfer of the D-alanyl residue as a thiol ester to the phosphopantheinyl prosthetic group of the Dcp. D-alanylation of LTA plays an important role in modulating the properties of the cell wall in Gram-positive bacteria, influencing the net charge of the cell wall.</text>
</comment>
<dbReference type="GO" id="GO:0047473">
    <property type="term" value="F:D-alanine [D-alanyl carrier protein] ligase activity"/>
    <property type="evidence" value="ECO:0007669"/>
    <property type="project" value="UniProtKB-UniRule"/>
</dbReference>
<dbReference type="AlphaFoldDB" id="A0A0A6VA20"/>
<evidence type="ECO:0000256" key="7">
    <source>
        <dbReference type="HAMAP-Rule" id="MF_00593"/>
    </source>
</evidence>
<dbReference type="OrthoDB" id="9765680at2"/>